<dbReference type="GO" id="GO:0016757">
    <property type="term" value="F:glycosyltransferase activity"/>
    <property type="evidence" value="ECO:0007669"/>
    <property type="project" value="UniProtKB-KW"/>
</dbReference>
<sequence length="432" mass="45221">MSPDWDRRTGPRPVLLLGICVGLVPLLKALGGEAWRFGYNYRVYHSTAAAVLDGGPLYGVGYSAVESFHYLYPPVTVLAFVPFLAVGELAGYLLHTAGTVLVGAALAWLVVRYVDGSLWDDGAATSPEAAADADGTTPVALTRLDAVLVGGYVLASVHAMPSTLFGQVNTHIAAAFGAGVVALDRDRGGAAGVAFGLAGFLKVFPAAVGVWLLRRRAWRAVVGAVATAGVGFALGLLAFGPGTTRSYVETVLLGQSRSAAFAGGVALEASYTTLLRPLSVVAPELDPAVMTLLAAGLLAPVVAVTYRRQTTRLDRLVAVYVTLVATLLVLPSYPIYYAYTFFPQVACCYLLTGRPRRLFLLGVAVTNLPVGLASLRTYGPGVVGGVTDPLLATVDGPLTLASVHLYGLLVTLLACVVYEREREENGPPVESE</sequence>
<keyword evidence="6 7" id="KW-0472">Membrane</keyword>
<feature type="transmembrane region" description="Helical" evidence="7">
    <location>
        <begin position="313"/>
        <end position="330"/>
    </location>
</feature>
<keyword evidence="9" id="KW-1185">Reference proteome</keyword>
<name>A0ABD6AZK3_9EURY</name>
<feature type="transmembrane region" description="Helical" evidence="7">
    <location>
        <begin position="92"/>
        <end position="111"/>
    </location>
</feature>
<evidence type="ECO:0000256" key="7">
    <source>
        <dbReference type="SAM" id="Phobius"/>
    </source>
</evidence>
<evidence type="ECO:0000256" key="4">
    <source>
        <dbReference type="ARBA" id="ARBA00022692"/>
    </source>
</evidence>
<feature type="transmembrane region" description="Helical" evidence="7">
    <location>
        <begin position="398"/>
        <end position="418"/>
    </location>
</feature>
<accession>A0ABD6AZK3</accession>
<comment type="caution">
    <text evidence="8">The sequence shown here is derived from an EMBL/GenBank/DDBJ whole genome shotgun (WGS) entry which is preliminary data.</text>
</comment>
<keyword evidence="3 8" id="KW-0808">Transferase</keyword>
<dbReference type="InterPro" id="IPR018584">
    <property type="entry name" value="GT87"/>
</dbReference>
<keyword evidence="5 7" id="KW-1133">Transmembrane helix</keyword>
<reference evidence="8 9" key="1">
    <citation type="journal article" date="2019" name="Int. J. Syst. Evol. Microbiol.">
        <title>The Global Catalogue of Microorganisms (GCM) 10K type strain sequencing project: providing services to taxonomists for standard genome sequencing and annotation.</title>
        <authorList>
            <consortium name="The Broad Institute Genomics Platform"/>
            <consortium name="The Broad Institute Genome Sequencing Center for Infectious Disease"/>
            <person name="Wu L."/>
            <person name="Ma J."/>
        </authorList>
    </citation>
    <scope>NUCLEOTIDE SEQUENCE [LARGE SCALE GENOMIC DNA]</scope>
    <source>
        <strain evidence="8 9">CGMCC 1.12563</strain>
    </source>
</reference>
<dbReference type="Pfam" id="PF09594">
    <property type="entry name" value="GT87"/>
    <property type="match status" value="1"/>
</dbReference>
<evidence type="ECO:0000313" key="9">
    <source>
        <dbReference type="Proteomes" id="UP001597187"/>
    </source>
</evidence>
<dbReference type="GO" id="GO:0005886">
    <property type="term" value="C:plasma membrane"/>
    <property type="evidence" value="ECO:0007669"/>
    <property type="project" value="UniProtKB-SubCell"/>
</dbReference>
<evidence type="ECO:0000256" key="6">
    <source>
        <dbReference type="ARBA" id="ARBA00023136"/>
    </source>
</evidence>
<evidence type="ECO:0000256" key="1">
    <source>
        <dbReference type="ARBA" id="ARBA00004651"/>
    </source>
</evidence>
<gene>
    <name evidence="8" type="ORF">ACFSBT_17255</name>
</gene>
<evidence type="ECO:0000256" key="3">
    <source>
        <dbReference type="ARBA" id="ARBA00022679"/>
    </source>
</evidence>
<evidence type="ECO:0000256" key="5">
    <source>
        <dbReference type="ARBA" id="ARBA00022989"/>
    </source>
</evidence>
<feature type="transmembrane region" description="Helical" evidence="7">
    <location>
        <begin position="67"/>
        <end position="85"/>
    </location>
</feature>
<evidence type="ECO:0000256" key="2">
    <source>
        <dbReference type="ARBA" id="ARBA00022475"/>
    </source>
</evidence>
<feature type="transmembrane region" description="Helical" evidence="7">
    <location>
        <begin position="190"/>
        <end position="213"/>
    </location>
</feature>
<dbReference type="Proteomes" id="UP001597187">
    <property type="component" value="Unassembled WGS sequence"/>
</dbReference>
<dbReference type="RefSeq" id="WP_250874955.1">
    <property type="nucleotide sequence ID" value="NZ_JALXFV010000008.1"/>
</dbReference>
<dbReference type="EC" id="2.4.-.-" evidence="8"/>
<dbReference type="EMBL" id="JBHUDC010000008">
    <property type="protein sequence ID" value="MFD1515031.1"/>
    <property type="molecule type" value="Genomic_DNA"/>
</dbReference>
<keyword evidence="2" id="KW-1003">Cell membrane</keyword>
<keyword evidence="8" id="KW-0328">Glycosyltransferase</keyword>
<keyword evidence="4 7" id="KW-0812">Transmembrane</keyword>
<evidence type="ECO:0000313" key="8">
    <source>
        <dbReference type="EMBL" id="MFD1515031.1"/>
    </source>
</evidence>
<proteinExistence type="predicted"/>
<feature type="transmembrane region" description="Helical" evidence="7">
    <location>
        <begin position="288"/>
        <end position="306"/>
    </location>
</feature>
<protein>
    <submittedName>
        <fullName evidence="8">Glycosyltransferase family 87 protein</fullName>
        <ecNumber evidence="8">2.4.-.-</ecNumber>
    </submittedName>
</protein>
<dbReference type="AlphaFoldDB" id="A0ABD6AZK3"/>
<comment type="subcellular location">
    <subcellularLocation>
        <location evidence="1">Cell membrane</location>
        <topology evidence="1">Multi-pass membrane protein</topology>
    </subcellularLocation>
</comment>
<feature type="transmembrane region" description="Helical" evidence="7">
    <location>
        <begin position="220"/>
        <end position="239"/>
    </location>
</feature>
<organism evidence="8 9">
    <name type="scientific">Halomarina rubra</name>
    <dbReference type="NCBI Taxonomy" id="2071873"/>
    <lineage>
        <taxon>Archaea</taxon>
        <taxon>Methanobacteriati</taxon>
        <taxon>Methanobacteriota</taxon>
        <taxon>Stenosarchaea group</taxon>
        <taxon>Halobacteria</taxon>
        <taxon>Halobacteriales</taxon>
        <taxon>Natronomonadaceae</taxon>
        <taxon>Halomarina</taxon>
    </lineage>
</organism>